<proteinExistence type="predicted"/>
<feature type="region of interest" description="Disordered" evidence="1">
    <location>
        <begin position="189"/>
        <end position="273"/>
    </location>
</feature>
<gene>
    <name evidence="3" type="ORF">KGM_209669</name>
</gene>
<keyword evidence="2" id="KW-0812">Transmembrane</keyword>
<evidence type="ECO:0000313" key="4">
    <source>
        <dbReference type="Proteomes" id="UP000007151"/>
    </source>
</evidence>
<keyword evidence="2" id="KW-1133">Transmembrane helix</keyword>
<accession>A0A212F441</accession>
<reference evidence="3 4" key="1">
    <citation type="journal article" date="2011" name="Cell">
        <title>The monarch butterfly genome yields insights into long-distance migration.</title>
        <authorList>
            <person name="Zhan S."/>
            <person name="Merlin C."/>
            <person name="Boore J.L."/>
            <person name="Reppert S.M."/>
        </authorList>
    </citation>
    <scope>NUCLEOTIDE SEQUENCE [LARGE SCALE GENOMIC DNA]</scope>
    <source>
        <strain evidence="3">F-2</strain>
    </source>
</reference>
<feature type="compositionally biased region" description="Basic and acidic residues" evidence="1">
    <location>
        <begin position="202"/>
        <end position="224"/>
    </location>
</feature>
<dbReference type="KEGG" id="dpl:KGM_209669"/>
<feature type="transmembrane region" description="Helical" evidence="2">
    <location>
        <begin position="117"/>
        <end position="141"/>
    </location>
</feature>
<name>A0A212F441_DANPL</name>
<organism evidence="3 4">
    <name type="scientific">Danaus plexippus plexippus</name>
    <dbReference type="NCBI Taxonomy" id="278856"/>
    <lineage>
        <taxon>Eukaryota</taxon>
        <taxon>Metazoa</taxon>
        <taxon>Ecdysozoa</taxon>
        <taxon>Arthropoda</taxon>
        <taxon>Hexapoda</taxon>
        <taxon>Insecta</taxon>
        <taxon>Pterygota</taxon>
        <taxon>Neoptera</taxon>
        <taxon>Endopterygota</taxon>
        <taxon>Lepidoptera</taxon>
        <taxon>Glossata</taxon>
        <taxon>Ditrysia</taxon>
        <taxon>Papilionoidea</taxon>
        <taxon>Nymphalidae</taxon>
        <taxon>Danainae</taxon>
        <taxon>Danaini</taxon>
        <taxon>Danaina</taxon>
        <taxon>Danaus</taxon>
        <taxon>Danaus</taxon>
    </lineage>
</organism>
<dbReference type="EMBL" id="AGBW02010446">
    <property type="protein sequence ID" value="OWR48500.1"/>
    <property type="molecule type" value="Genomic_DNA"/>
</dbReference>
<evidence type="ECO:0000313" key="3">
    <source>
        <dbReference type="EMBL" id="OWR48500.1"/>
    </source>
</evidence>
<keyword evidence="2" id="KW-0472">Membrane</keyword>
<dbReference type="eggNOG" id="ENOG502T795">
    <property type="taxonomic scope" value="Eukaryota"/>
</dbReference>
<comment type="caution">
    <text evidence="3">The sequence shown here is derived from an EMBL/GenBank/DDBJ whole genome shotgun (WGS) entry which is preliminary data.</text>
</comment>
<keyword evidence="4" id="KW-1185">Reference proteome</keyword>
<evidence type="ECO:0000256" key="2">
    <source>
        <dbReference type="SAM" id="Phobius"/>
    </source>
</evidence>
<protein>
    <submittedName>
        <fullName evidence="3">Uncharacterized protein</fullName>
    </submittedName>
</protein>
<evidence type="ECO:0000256" key="1">
    <source>
        <dbReference type="SAM" id="MobiDB-lite"/>
    </source>
</evidence>
<dbReference type="InParanoid" id="A0A212F441"/>
<dbReference type="AlphaFoldDB" id="A0A212F441"/>
<sequence length="273" mass="30142">MFQIFRTLRDIEYECLVEVVTSGQQFMLVVVRYPNALSANCEVNRDAFTANFYQVTITSARMAPVTGCNKRNETICNVEDENFCFTTGVVCDGIKNCGVDDWFDERKSLCSLPVDRLGYAPVIAVMAALICGIVAGGHVLLRCLPSYEKSYFIFNENEDNRLCIDPLLIPHGIGVDIECVKRSSIIPVSSSSTQDDSIANDEIIKSSEGQDKTRGKGINFEKDTSSQSPLGSPVRKPKNKKSATQRFHDKIRSVTKYALNAGGKKRGGSETNV</sequence>
<dbReference type="Proteomes" id="UP000007151">
    <property type="component" value="Unassembled WGS sequence"/>
</dbReference>